<proteinExistence type="predicted"/>
<reference evidence="1" key="1">
    <citation type="submission" date="2015-12" db="EMBL/GenBank/DDBJ databases">
        <title>De novo transcriptome assembly of four potential Pierce s Disease insect vectors from Arizona vineyards.</title>
        <authorList>
            <person name="Tassone E.E."/>
        </authorList>
    </citation>
    <scope>NUCLEOTIDE SEQUENCE</scope>
</reference>
<organism evidence="1">
    <name type="scientific">Clastoptera arizonana</name>
    <name type="common">Arizona spittle bug</name>
    <dbReference type="NCBI Taxonomy" id="38151"/>
    <lineage>
        <taxon>Eukaryota</taxon>
        <taxon>Metazoa</taxon>
        <taxon>Ecdysozoa</taxon>
        <taxon>Arthropoda</taxon>
        <taxon>Hexapoda</taxon>
        <taxon>Insecta</taxon>
        <taxon>Pterygota</taxon>
        <taxon>Neoptera</taxon>
        <taxon>Paraneoptera</taxon>
        <taxon>Hemiptera</taxon>
        <taxon>Auchenorrhyncha</taxon>
        <taxon>Cercopoidea</taxon>
        <taxon>Clastopteridae</taxon>
        <taxon>Clastoptera</taxon>
    </lineage>
</organism>
<protein>
    <submittedName>
        <fullName evidence="1">Uncharacterized protein</fullName>
    </submittedName>
</protein>
<dbReference type="EMBL" id="GEDC01017539">
    <property type="protein sequence ID" value="JAS19759.1"/>
    <property type="molecule type" value="Transcribed_RNA"/>
</dbReference>
<evidence type="ECO:0000313" key="1">
    <source>
        <dbReference type="EMBL" id="JAS19759.1"/>
    </source>
</evidence>
<gene>
    <name evidence="1" type="ORF">g.1572</name>
</gene>
<name>A0A1B6D220_9HEMI</name>
<accession>A0A1B6D220</accession>
<sequence length="289" mass="32583">MANKYKLVKIVKVKKNIKKYVMEPVQLRRSSRIRNMLRKNNEQEELVHCLTEKEVKCLKNKVKDKNLDVKKRKQKKNAKESVNTVLRKKVNNKRLGTKRKKVKRIAKRDLVQACECSDCDSNTSERDLGQGCECSACERDLEQRCKCSDCDSNTSERGLGQRCECSGCESNNSDDEDGAKRVLVTEWMSRNPCFKSSSSTVVQDEPSNTSMNSFLVNPNEEFLRHLVDSCASASTIGCPNAATRGNAEFSGCTSPRLDSVECNNDLLSATLPSTNKCNCRNTRNNCNIM</sequence>
<dbReference type="AlphaFoldDB" id="A0A1B6D220"/>